<dbReference type="InterPro" id="IPR050309">
    <property type="entry name" value="Type-B_Carboxylest/Lipase"/>
</dbReference>
<evidence type="ECO:0000259" key="4">
    <source>
        <dbReference type="Pfam" id="PF00135"/>
    </source>
</evidence>
<evidence type="ECO:0000313" key="5">
    <source>
        <dbReference type="EMBL" id="GAB0195534.1"/>
    </source>
</evidence>
<dbReference type="GO" id="GO:0016787">
    <property type="term" value="F:hydrolase activity"/>
    <property type="evidence" value="ECO:0007669"/>
    <property type="project" value="UniProtKB-KW"/>
</dbReference>
<dbReference type="Gene3D" id="3.40.50.1820">
    <property type="entry name" value="alpha/beta hydrolase"/>
    <property type="match status" value="3"/>
</dbReference>
<dbReference type="InterPro" id="IPR019826">
    <property type="entry name" value="Carboxylesterase_B_AS"/>
</dbReference>
<reference evidence="5 6" key="1">
    <citation type="submission" date="2024-06" db="EMBL/GenBank/DDBJ databases">
        <title>The draft genome of Grus japonensis, version 3.</title>
        <authorList>
            <person name="Nabeshima K."/>
            <person name="Suzuki S."/>
            <person name="Onuma M."/>
        </authorList>
    </citation>
    <scope>NUCLEOTIDE SEQUENCE [LARGE SCALE GENOMIC DNA]</scope>
    <source>
        <strain evidence="5 6">451A</strain>
    </source>
</reference>
<protein>
    <recommendedName>
        <fullName evidence="3">Carboxylic ester hydrolase</fullName>
        <ecNumber evidence="3">3.1.1.-</ecNumber>
    </recommendedName>
</protein>
<keyword evidence="2 3" id="KW-0378">Hydrolase</keyword>
<comment type="caution">
    <text evidence="5">The sequence shown here is derived from an EMBL/GenBank/DDBJ whole genome shotgun (WGS) entry which is preliminary data.</text>
</comment>
<accession>A0ABC9XEQ8</accession>
<dbReference type="EMBL" id="BAAFJT010000013">
    <property type="protein sequence ID" value="GAB0195534.1"/>
    <property type="molecule type" value="Genomic_DNA"/>
</dbReference>
<dbReference type="Pfam" id="PF00135">
    <property type="entry name" value="COesterase"/>
    <property type="match status" value="3"/>
</dbReference>
<dbReference type="SUPFAM" id="SSF53474">
    <property type="entry name" value="alpha/beta-Hydrolases"/>
    <property type="match status" value="2"/>
</dbReference>
<organism evidence="5 6">
    <name type="scientific">Grus japonensis</name>
    <name type="common">Japanese crane</name>
    <name type="synonym">Red-crowned crane</name>
    <dbReference type="NCBI Taxonomy" id="30415"/>
    <lineage>
        <taxon>Eukaryota</taxon>
        <taxon>Metazoa</taxon>
        <taxon>Chordata</taxon>
        <taxon>Craniata</taxon>
        <taxon>Vertebrata</taxon>
        <taxon>Euteleostomi</taxon>
        <taxon>Archelosauria</taxon>
        <taxon>Archosauria</taxon>
        <taxon>Dinosauria</taxon>
        <taxon>Saurischia</taxon>
        <taxon>Theropoda</taxon>
        <taxon>Coelurosauria</taxon>
        <taxon>Aves</taxon>
        <taxon>Neognathae</taxon>
        <taxon>Neoaves</taxon>
        <taxon>Gruiformes</taxon>
        <taxon>Gruidae</taxon>
        <taxon>Grus</taxon>
    </lineage>
</organism>
<evidence type="ECO:0000313" key="6">
    <source>
        <dbReference type="Proteomes" id="UP001623348"/>
    </source>
</evidence>
<name>A0ABC9XEQ8_GRUJA</name>
<dbReference type="InterPro" id="IPR002018">
    <property type="entry name" value="CarbesteraseB"/>
</dbReference>
<gene>
    <name evidence="5" type="ORF">GRJ2_002018700</name>
</gene>
<dbReference type="AlphaFoldDB" id="A0ABC9XEQ8"/>
<feature type="domain" description="Carboxylesterase type B" evidence="4">
    <location>
        <begin position="300"/>
        <end position="532"/>
    </location>
</feature>
<sequence length="549" mass="62116">MMYMSSEFLPVIVDEYLGNTDDPAELRDRFLDLLGDIGIVMPSIKALNYHKESGAPVYFFEYQHRPTSYWDSKPEYVKADHGDEVGFVFGGPYLAGDIQLRSEVTEEEKNLSRTLMKYWANFARNGNPNGEGLVDWPSYNLNEEYLQINLKQKKSRKFKEKKVDFWRKVFVWIHGGGLAFGAASSYDGSALAAFDNVVVVTIQYRLGILGYFSTGDKHARGNWGYLDQVAALQWIQENIIHFGGDPGSVTIVGESAGGVSVSALVLSPLARGLFHKAISESGTAVRILFTDQPEKEAQPSQFISASADGVFFPKSPRQLLSEKVINAVPYIIGVNNCEFGWVLPRVMKFPPYTDGLDEDVARQVLQSSLGLLFKGVTSEVVDRIYNEYIGNAENRADVRDGLLDAIGDPLFVLSAIEVARYHRDAGNPVYFYEFQHRPSSATGVVPEFVKADHADEIAFVFGKPFLAGYATEEEKKLSRTVMRYWTNFARNGNPNGEDLVHWPQYDLDERYLEIDLMQKASKKLKERKMEFWTQLTKRMMSERREHTDL</sequence>
<dbReference type="InterPro" id="IPR029058">
    <property type="entry name" value="AB_hydrolase_fold"/>
</dbReference>
<feature type="domain" description="Carboxylesterase type B" evidence="4">
    <location>
        <begin position="5"/>
        <end position="166"/>
    </location>
</feature>
<evidence type="ECO:0000256" key="3">
    <source>
        <dbReference type="RuleBase" id="RU361235"/>
    </source>
</evidence>
<comment type="similarity">
    <text evidence="1 3">Belongs to the type-B carboxylesterase/lipase family.</text>
</comment>
<evidence type="ECO:0000256" key="1">
    <source>
        <dbReference type="ARBA" id="ARBA00005964"/>
    </source>
</evidence>
<dbReference type="Proteomes" id="UP001623348">
    <property type="component" value="Unassembled WGS sequence"/>
</dbReference>
<evidence type="ECO:0000256" key="2">
    <source>
        <dbReference type="ARBA" id="ARBA00022801"/>
    </source>
</evidence>
<keyword evidence="6" id="KW-1185">Reference proteome</keyword>
<dbReference type="EC" id="3.1.1.-" evidence="3"/>
<proteinExistence type="inferred from homology"/>
<dbReference type="PROSITE" id="PS00122">
    <property type="entry name" value="CARBOXYLESTERASE_B_1"/>
    <property type="match status" value="1"/>
</dbReference>
<feature type="domain" description="Carboxylesterase type B" evidence="4">
    <location>
        <begin position="169"/>
        <end position="295"/>
    </location>
</feature>
<dbReference type="PANTHER" id="PTHR11559">
    <property type="entry name" value="CARBOXYLESTERASE"/>
    <property type="match status" value="1"/>
</dbReference>